<proteinExistence type="predicted"/>
<dbReference type="WBParaSite" id="ACRNAN_scaffold4666.g32827.t1">
    <property type="protein sequence ID" value="ACRNAN_scaffold4666.g32827.t1"/>
    <property type="gene ID" value="ACRNAN_scaffold4666.g32827"/>
</dbReference>
<feature type="transmembrane region" description="Helical" evidence="1">
    <location>
        <begin position="80"/>
        <end position="101"/>
    </location>
</feature>
<accession>A0A914DXF7</accession>
<evidence type="ECO:0000313" key="2">
    <source>
        <dbReference type="Proteomes" id="UP000887540"/>
    </source>
</evidence>
<dbReference type="InterPro" id="IPR036259">
    <property type="entry name" value="MFS_trans_sf"/>
</dbReference>
<dbReference type="GO" id="GO:0016020">
    <property type="term" value="C:membrane"/>
    <property type="evidence" value="ECO:0007669"/>
    <property type="project" value="TreeGrafter"/>
</dbReference>
<keyword evidence="1" id="KW-1133">Transmembrane helix</keyword>
<organism evidence="2 3">
    <name type="scientific">Acrobeloides nanus</name>
    <dbReference type="NCBI Taxonomy" id="290746"/>
    <lineage>
        <taxon>Eukaryota</taxon>
        <taxon>Metazoa</taxon>
        <taxon>Ecdysozoa</taxon>
        <taxon>Nematoda</taxon>
        <taxon>Chromadorea</taxon>
        <taxon>Rhabditida</taxon>
        <taxon>Tylenchina</taxon>
        <taxon>Cephalobomorpha</taxon>
        <taxon>Cephaloboidea</taxon>
        <taxon>Cephalobidae</taxon>
        <taxon>Acrobeloides</taxon>
    </lineage>
</organism>
<name>A0A914DXF7_9BILA</name>
<protein>
    <submittedName>
        <fullName evidence="3">Major facilitator superfamily (MFS) profile domain-containing protein</fullName>
    </submittedName>
</protein>
<sequence>MLYGPVYLNKVLKFDIRSTGFSASLPYITAIFFIIGSGQISDRITCVSMKITLKLLVTIASSVLALGNLSIVFLTAENSVLVQIAFNLVVSFSGMCFVGTVKSLQMISQHFAPIMMVFMTIGACLCSIILPIVIALLVPDNTQGQWRVIFIGVSVIIFIGMLIFDLTAEAESRPWVKQAKSKNKIYNLPTNVPSLTSSKEDIMKKI</sequence>
<dbReference type="Proteomes" id="UP000887540">
    <property type="component" value="Unplaced"/>
</dbReference>
<dbReference type="SUPFAM" id="SSF103473">
    <property type="entry name" value="MFS general substrate transporter"/>
    <property type="match status" value="1"/>
</dbReference>
<dbReference type="PANTHER" id="PTHR45757:SF11">
    <property type="entry name" value="MAJOR FACILITATOR SUPERFAMILY (MFS) PROFILE DOMAIN-CONTAINING PROTEIN"/>
    <property type="match status" value="1"/>
</dbReference>
<evidence type="ECO:0000256" key="1">
    <source>
        <dbReference type="SAM" id="Phobius"/>
    </source>
</evidence>
<dbReference type="Gene3D" id="1.20.1250.20">
    <property type="entry name" value="MFS general substrate transporter like domains"/>
    <property type="match status" value="1"/>
</dbReference>
<reference evidence="3" key="1">
    <citation type="submission" date="2022-11" db="UniProtKB">
        <authorList>
            <consortium name="WormBaseParasite"/>
        </authorList>
    </citation>
    <scope>IDENTIFICATION</scope>
</reference>
<keyword evidence="2" id="KW-1185">Reference proteome</keyword>
<feature type="transmembrane region" description="Helical" evidence="1">
    <location>
        <begin position="113"/>
        <end position="138"/>
    </location>
</feature>
<feature type="transmembrane region" description="Helical" evidence="1">
    <location>
        <begin position="20"/>
        <end position="41"/>
    </location>
</feature>
<keyword evidence="1" id="KW-0812">Transmembrane</keyword>
<feature type="transmembrane region" description="Helical" evidence="1">
    <location>
        <begin position="144"/>
        <end position="164"/>
    </location>
</feature>
<dbReference type="PANTHER" id="PTHR45757">
    <property type="entry name" value="PROTEIN CBG23364-RELATED"/>
    <property type="match status" value="1"/>
</dbReference>
<dbReference type="AlphaFoldDB" id="A0A914DXF7"/>
<evidence type="ECO:0000313" key="3">
    <source>
        <dbReference type="WBParaSite" id="ACRNAN_scaffold4666.g32827.t1"/>
    </source>
</evidence>
<feature type="transmembrane region" description="Helical" evidence="1">
    <location>
        <begin position="53"/>
        <end position="74"/>
    </location>
</feature>
<keyword evidence="1" id="KW-0472">Membrane</keyword>